<organism evidence="1 2">
    <name type="scientific">Bacillus phage Slash</name>
    <dbReference type="NCBI Taxonomy" id="1406790"/>
    <lineage>
        <taxon>Viruses</taxon>
        <taxon>Duplodnaviria</taxon>
        <taxon>Heunggongvirae</taxon>
        <taxon>Uroviricota</taxon>
        <taxon>Caudoviricetes</taxon>
        <taxon>Slashvirus</taxon>
        <taxon>Slashvirus slash</taxon>
    </lineage>
</organism>
<dbReference type="EMBL" id="KF669661">
    <property type="protein sequence ID" value="AGY48293.1"/>
    <property type="molecule type" value="Genomic_DNA"/>
</dbReference>
<protein>
    <submittedName>
        <fullName evidence="1">Uncharacterized protein</fullName>
    </submittedName>
</protein>
<dbReference type="KEGG" id="vg:18989594"/>
<dbReference type="OrthoDB" id="15347at10239"/>
<dbReference type="RefSeq" id="YP_008771906.1">
    <property type="nucleotide sequence ID" value="NC_022774.1"/>
</dbReference>
<dbReference type="GeneID" id="18989594"/>
<name>U5Q096_9CAUD</name>
<sequence>MSKQVKLSELSPYAYIGHDGDVITKEKAMDLLMQGKAGAMVAVGDGYIQDVLDQVQNDVKNGIEKDYYSSDVPCKRIVVDYLPGRIRFKGDDSDNIDYHDLTKDKTYKVFYGDSMDVDIFKESGIVVVIDDAGYQHEILIGDYDILSLVIEEEVKKNYG</sequence>
<proteinExistence type="predicted"/>
<gene>
    <name evidence="1" type="ORF">Slash_4</name>
</gene>
<reference evidence="1 2" key="1">
    <citation type="journal article" date="2013" name="Genome Announc.">
        <title>Complete Genome of Bacillus megaterium Siphophage Slash.</title>
        <authorList>
            <person name="Decrescenzo A.J."/>
            <person name="Ritter M.A."/>
            <person name="Chamakura K.R."/>
            <person name="Kuty Everett G.F."/>
        </authorList>
    </citation>
    <scope>NUCLEOTIDE SEQUENCE [LARGE SCALE GENOMIC DNA]</scope>
</reference>
<dbReference type="Proteomes" id="UP000017660">
    <property type="component" value="Segment"/>
</dbReference>
<evidence type="ECO:0000313" key="2">
    <source>
        <dbReference type="Proteomes" id="UP000017660"/>
    </source>
</evidence>
<accession>U5Q096</accession>
<evidence type="ECO:0000313" key="1">
    <source>
        <dbReference type="EMBL" id="AGY48293.1"/>
    </source>
</evidence>
<keyword evidence="2" id="KW-1185">Reference proteome</keyword>